<reference evidence="5 6" key="1">
    <citation type="submission" date="2018-08" db="EMBL/GenBank/DDBJ databases">
        <title>A genome reference for cultivated species of the human gut microbiota.</title>
        <authorList>
            <person name="Zou Y."/>
            <person name="Xue W."/>
            <person name="Luo G."/>
        </authorList>
    </citation>
    <scope>NUCLEOTIDE SEQUENCE [LARGE SCALE GENOMIC DNA]</scope>
    <source>
        <strain evidence="5 6">AF35-6BH</strain>
    </source>
</reference>
<keyword evidence="5" id="KW-0808">Transferase</keyword>
<dbReference type="GO" id="GO:0008483">
    <property type="term" value="F:transaminase activity"/>
    <property type="evidence" value="ECO:0007669"/>
    <property type="project" value="UniProtKB-KW"/>
</dbReference>
<dbReference type="PANTHER" id="PTHR48097">
    <property type="entry name" value="L-THREONINE ALDOLASE-RELATED"/>
    <property type="match status" value="1"/>
</dbReference>
<feature type="domain" description="Aromatic amino acid beta-eliminating lyase/threonine aldolase" evidence="4">
    <location>
        <begin position="31"/>
        <end position="291"/>
    </location>
</feature>
<dbReference type="AlphaFoldDB" id="A0A415PDN1"/>
<proteinExistence type="inferred from homology"/>
<comment type="similarity">
    <text evidence="2">Belongs to the threonine aldolase family.</text>
</comment>
<evidence type="ECO:0000256" key="2">
    <source>
        <dbReference type="ARBA" id="ARBA00006966"/>
    </source>
</evidence>
<dbReference type="SUPFAM" id="SSF53383">
    <property type="entry name" value="PLP-dependent transferases"/>
    <property type="match status" value="1"/>
</dbReference>
<gene>
    <name evidence="5" type="ORF">DWZ83_06055</name>
</gene>
<comment type="caution">
    <text evidence="5">The sequence shown here is derived from an EMBL/GenBank/DDBJ whole genome shotgun (WGS) entry which is preliminary data.</text>
</comment>
<keyword evidence="3" id="KW-0663">Pyridoxal phosphate</keyword>
<keyword evidence="6" id="KW-1185">Reference proteome</keyword>
<dbReference type="PANTHER" id="PTHR48097:SF5">
    <property type="entry name" value="LOW SPECIFICITY L-THREONINE ALDOLASE"/>
    <property type="match status" value="1"/>
</dbReference>
<dbReference type="Gene3D" id="3.90.1150.10">
    <property type="entry name" value="Aspartate Aminotransferase, domain 1"/>
    <property type="match status" value="1"/>
</dbReference>
<comment type="cofactor">
    <cofactor evidence="1">
        <name>pyridoxal 5'-phosphate</name>
        <dbReference type="ChEBI" id="CHEBI:597326"/>
    </cofactor>
</comment>
<evidence type="ECO:0000313" key="6">
    <source>
        <dbReference type="Proteomes" id="UP000284868"/>
    </source>
</evidence>
<keyword evidence="5" id="KW-0032">Aminotransferase</keyword>
<dbReference type="InterPro" id="IPR001597">
    <property type="entry name" value="ArAA_b-elim_lyase/Thr_aldolase"/>
</dbReference>
<evidence type="ECO:0000256" key="3">
    <source>
        <dbReference type="ARBA" id="ARBA00022898"/>
    </source>
</evidence>
<evidence type="ECO:0000256" key="1">
    <source>
        <dbReference type="ARBA" id="ARBA00001933"/>
    </source>
</evidence>
<evidence type="ECO:0000259" key="4">
    <source>
        <dbReference type="Pfam" id="PF01212"/>
    </source>
</evidence>
<dbReference type="Pfam" id="PF01212">
    <property type="entry name" value="Beta_elim_lyase"/>
    <property type="match status" value="1"/>
</dbReference>
<dbReference type="GO" id="GO:0016829">
    <property type="term" value="F:lyase activity"/>
    <property type="evidence" value="ECO:0007669"/>
    <property type="project" value="InterPro"/>
</dbReference>
<sequence length="347" mass="39249">MKYSFTNDYSEGAHEKILEAIVESNRKQSSGYGCDDDCKEAVKKIKRELQYEDCDIHFLVGGTQSNLVVIANALRPHEAVIAVDSGHINVHETGAIEASGHKVIAVASVDGKLTCEELRKAFILHSDEHMVKPKMVYISNATEVGTVYYKQELQELSALCHELGLYLFMDGARLGSALTAKDNDVTLLDICRYTDVFYLGGTKNGALFGEAVVIINKELKKDFRYVMKQRGAMLAKGRLLGIQFDKLFEDRLYFQLAKHANDMAQKLQQCFLKNGYKLYVASTTNQIFPIVDKKIYHQLQKQYEFTKWCDIDFEHYALRLVTSWATPQTAVDEFCAYLTSITVKTDA</sequence>
<protein>
    <submittedName>
        <fullName evidence="5">Aminotransferase class V-fold PLP-dependent enzyme</fullName>
    </submittedName>
</protein>
<dbReference type="RefSeq" id="WP_118365587.1">
    <property type="nucleotide sequence ID" value="NZ_QRPK01000025.1"/>
</dbReference>
<dbReference type="InterPro" id="IPR015424">
    <property type="entry name" value="PyrdxlP-dep_Trfase"/>
</dbReference>
<dbReference type="InterPro" id="IPR015421">
    <property type="entry name" value="PyrdxlP-dep_Trfase_major"/>
</dbReference>
<dbReference type="OrthoDB" id="9774495at2"/>
<organism evidence="5 6">
    <name type="scientific">Amedibacillus dolichus</name>
    <dbReference type="NCBI Taxonomy" id="31971"/>
    <lineage>
        <taxon>Bacteria</taxon>
        <taxon>Bacillati</taxon>
        <taxon>Bacillota</taxon>
        <taxon>Erysipelotrichia</taxon>
        <taxon>Erysipelotrichales</taxon>
        <taxon>Erysipelotrichaceae</taxon>
        <taxon>Amedibacillus</taxon>
    </lineage>
</organism>
<dbReference type="EMBL" id="QRPK01000025">
    <property type="protein sequence ID" value="RHM10827.1"/>
    <property type="molecule type" value="Genomic_DNA"/>
</dbReference>
<name>A0A415PDN1_9FIRM</name>
<dbReference type="GO" id="GO:0006520">
    <property type="term" value="P:amino acid metabolic process"/>
    <property type="evidence" value="ECO:0007669"/>
    <property type="project" value="InterPro"/>
</dbReference>
<dbReference type="InterPro" id="IPR015422">
    <property type="entry name" value="PyrdxlP-dep_Trfase_small"/>
</dbReference>
<dbReference type="Gene3D" id="3.40.640.10">
    <property type="entry name" value="Type I PLP-dependent aspartate aminotransferase-like (Major domain)"/>
    <property type="match status" value="1"/>
</dbReference>
<accession>A0A415PDN1</accession>
<evidence type="ECO:0000313" key="5">
    <source>
        <dbReference type="EMBL" id="RHM10827.1"/>
    </source>
</evidence>
<dbReference type="Proteomes" id="UP000284868">
    <property type="component" value="Unassembled WGS sequence"/>
</dbReference>